<dbReference type="Gene3D" id="3.30.470.20">
    <property type="entry name" value="ATP-grasp fold, B domain"/>
    <property type="match status" value="1"/>
</dbReference>
<gene>
    <name evidence="6" type="ORF">DM02DRAFT_685097</name>
</gene>
<evidence type="ECO:0000256" key="1">
    <source>
        <dbReference type="ARBA" id="ARBA00022598"/>
    </source>
</evidence>
<proteinExistence type="predicted"/>
<sequence length="278" mass="31106">GITTFTDTYFVHVARAAIRLKLPTAPLSAVETAVAKYKTRSLFPGDCNSFQVNSSAELRQSMSDGLVTAYPLIVKPSQGWASEGISKITNEAELFAAVAALEPAKHGTHIVIETYLDGPEVDVNFVLQDGKILFYELVDDFPCTSERDDLPGRENFLETEMLYPSNLPPNESDIIRDELRSMLVKLGFHTGVFHLEARITNSSMAYTSANGVDLRPHGKQLTQAPTATLLEINQRAPGIMAQYRLEEWPYDPDFESKEYYEHENRIFVDEDYAAAFQT</sequence>
<feature type="domain" description="ATP-grasp" evidence="5">
    <location>
        <begin position="36"/>
        <end position="241"/>
    </location>
</feature>
<dbReference type="PANTHER" id="PTHR43585:SF2">
    <property type="entry name" value="ATP-GRASP ENZYME FSQD"/>
    <property type="match status" value="1"/>
</dbReference>
<organism evidence="6 7">
    <name type="scientific">Periconia macrospinosa</name>
    <dbReference type="NCBI Taxonomy" id="97972"/>
    <lineage>
        <taxon>Eukaryota</taxon>
        <taxon>Fungi</taxon>
        <taxon>Dikarya</taxon>
        <taxon>Ascomycota</taxon>
        <taxon>Pezizomycotina</taxon>
        <taxon>Dothideomycetes</taxon>
        <taxon>Pleosporomycetidae</taxon>
        <taxon>Pleosporales</taxon>
        <taxon>Massarineae</taxon>
        <taxon>Periconiaceae</taxon>
        <taxon>Periconia</taxon>
    </lineage>
</organism>
<keyword evidence="1" id="KW-0436">Ligase</keyword>
<dbReference type="Pfam" id="PF13535">
    <property type="entry name" value="ATP-grasp_4"/>
    <property type="match status" value="1"/>
</dbReference>
<dbReference type="OrthoDB" id="434648at2759"/>
<protein>
    <recommendedName>
        <fullName evidence="5">ATP-grasp domain-containing protein</fullName>
    </recommendedName>
</protein>
<evidence type="ECO:0000256" key="4">
    <source>
        <dbReference type="PROSITE-ProRule" id="PRU00409"/>
    </source>
</evidence>
<name>A0A2V1DHE7_9PLEO</name>
<evidence type="ECO:0000313" key="7">
    <source>
        <dbReference type="Proteomes" id="UP000244855"/>
    </source>
</evidence>
<dbReference type="GO" id="GO:0016874">
    <property type="term" value="F:ligase activity"/>
    <property type="evidence" value="ECO:0007669"/>
    <property type="project" value="UniProtKB-KW"/>
</dbReference>
<evidence type="ECO:0000256" key="3">
    <source>
        <dbReference type="ARBA" id="ARBA00022840"/>
    </source>
</evidence>
<accession>A0A2V1DHE7</accession>
<evidence type="ECO:0000313" key="6">
    <source>
        <dbReference type="EMBL" id="PVH97375.1"/>
    </source>
</evidence>
<reference evidence="6 7" key="1">
    <citation type="journal article" date="2018" name="Sci. Rep.">
        <title>Comparative genomics provides insights into the lifestyle and reveals functional heterogeneity of dark septate endophytic fungi.</title>
        <authorList>
            <person name="Knapp D.G."/>
            <person name="Nemeth J.B."/>
            <person name="Barry K."/>
            <person name="Hainaut M."/>
            <person name="Henrissat B."/>
            <person name="Johnson J."/>
            <person name="Kuo A."/>
            <person name="Lim J.H.P."/>
            <person name="Lipzen A."/>
            <person name="Nolan M."/>
            <person name="Ohm R.A."/>
            <person name="Tamas L."/>
            <person name="Grigoriev I.V."/>
            <person name="Spatafora J.W."/>
            <person name="Nagy L.G."/>
            <person name="Kovacs G.M."/>
        </authorList>
    </citation>
    <scope>NUCLEOTIDE SEQUENCE [LARGE SCALE GENOMIC DNA]</scope>
    <source>
        <strain evidence="6 7">DSE2036</strain>
    </source>
</reference>
<dbReference type="Proteomes" id="UP000244855">
    <property type="component" value="Unassembled WGS sequence"/>
</dbReference>
<dbReference type="EMBL" id="KZ805437">
    <property type="protein sequence ID" value="PVH97375.1"/>
    <property type="molecule type" value="Genomic_DNA"/>
</dbReference>
<dbReference type="GO" id="GO:0046872">
    <property type="term" value="F:metal ion binding"/>
    <property type="evidence" value="ECO:0007669"/>
    <property type="project" value="InterPro"/>
</dbReference>
<feature type="non-terminal residue" evidence="6">
    <location>
        <position position="1"/>
    </location>
</feature>
<dbReference type="InterPro" id="IPR052032">
    <property type="entry name" value="ATP-dep_AA_Ligase"/>
</dbReference>
<keyword evidence="7" id="KW-1185">Reference proteome</keyword>
<dbReference type="PANTHER" id="PTHR43585">
    <property type="entry name" value="FUMIPYRROLE BIOSYNTHESIS PROTEIN C"/>
    <property type="match status" value="1"/>
</dbReference>
<dbReference type="GO" id="GO:0005524">
    <property type="term" value="F:ATP binding"/>
    <property type="evidence" value="ECO:0007669"/>
    <property type="project" value="UniProtKB-UniRule"/>
</dbReference>
<dbReference type="AlphaFoldDB" id="A0A2V1DHE7"/>
<dbReference type="InterPro" id="IPR011761">
    <property type="entry name" value="ATP-grasp"/>
</dbReference>
<evidence type="ECO:0000259" key="5">
    <source>
        <dbReference type="PROSITE" id="PS50975"/>
    </source>
</evidence>
<dbReference type="PROSITE" id="PS50975">
    <property type="entry name" value="ATP_GRASP"/>
    <property type="match status" value="1"/>
</dbReference>
<keyword evidence="3 4" id="KW-0067">ATP-binding</keyword>
<dbReference type="STRING" id="97972.A0A2V1DHE7"/>
<keyword evidence="2 4" id="KW-0547">Nucleotide-binding</keyword>
<dbReference type="SUPFAM" id="SSF56059">
    <property type="entry name" value="Glutathione synthetase ATP-binding domain-like"/>
    <property type="match status" value="1"/>
</dbReference>
<evidence type="ECO:0000256" key="2">
    <source>
        <dbReference type="ARBA" id="ARBA00022741"/>
    </source>
</evidence>